<keyword evidence="2" id="KW-1185">Reference proteome</keyword>
<dbReference type="AlphaFoldDB" id="W6A662"/>
<reference evidence="1 2" key="1">
    <citation type="journal article" date="2014" name="Genome Biol. Evol.">
        <title>Molecular evolution of the substrate utilization strategies and putative virulence factors in mosquito-associated Spiroplasma species.</title>
        <authorList>
            <person name="Chang T.H."/>
            <person name="Lo W.S."/>
            <person name="Ku C."/>
            <person name="Chen L.L."/>
            <person name="Kuo C.H."/>
        </authorList>
    </citation>
    <scope>NUCLEOTIDE SEQUENCE [LARGE SCALE GENOMIC DNA]</scope>
    <source>
        <strain evidence="1">AES-1</strain>
    </source>
</reference>
<dbReference type="Proteomes" id="UP000019267">
    <property type="component" value="Chromosome"/>
</dbReference>
<dbReference type="eggNOG" id="COG0061">
    <property type="taxonomic scope" value="Bacteria"/>
</dbReference>
<dbReference type="InterPro" id="IPR016064">
    <property type="entry name" value="NAD/diacylglycerol_kinase_sf"/>
</dbReference>
<sequence length="267" mass="30299">MFKFSLIKNDYQSSNGFSSELIENLIARGNILDEKDPDYVFVVGGDGTFLKAVQIYQNILDKVNFIPFKSGGIGFFTNKNRIDELETILEMIDTQSYFENSYELLEIKNGDNKFYITNEAKILNEKSAVYIKVYINDEYLETFHGTGLVVSTSSGSTGYMKSAGGSIILPKDAGIYQIQELFPISTNKYRTLNAPMILNSNYKLTLILEDTNELLICDTQERKIVDKTIEISLSKTKINVVSHIAPRDVFEIGVLRDIFIRDKEQVN</sequence>
<evidence type="ECO:0000313" key="2">
    <source>
        <dbReference type="Proteomes" id="UP000019267"/>
    </source>
</evidence>
<dbReference type="PANTHER" id="PTHR20275">
    <property type="entry name" value="NAD KINASE"/>
    <property type="match status" value="1"/>
</dbReference>
<dbReference type="HOGENOM" id="CLU_008831_0_3_14"/>
<dbReference type="GO" id="GO:0019674">
    <property type="term" value="P:NAD+ metabolic process"/>
    <property type="evidence" value="ECO:0007669"/>
    <property type="project" value="InterPro"/>
</dbReference>
<organism evidence="1 2">
    <name type="scientific">Spiroplasma culicicola AES-1</name>
    <dbReference type="NCBI Taxonomy" id="1276246"/>
    <lineage>
        <taxon>Bacteria</taxon>
        <taxon>Bacillati</taxon>
        <taxon>Mycoplasmatota</taxon>
        <taxon>Mollicutes</taxon>
        <taxon>Entomoplasmatales</taxon>
        <taxon>Spiroplasmataceae</taxon>
        <taxon>Spiroplasma</taxon>
    </lineage>
</organism>
<dbReference type="Pfam" id="PF20143">
    <property type="entry name" value="NAD_kinase_C"/>
    <property type="match status" value="1"/>
</dbReference>
<dbReference type="SUPFAM" id="SSF111331">
    <property type="entry name" value="NAD kinase/diacylglycerol kinase-like"/>
    <property type="match status" value="1"/>
</dbReference>
<dbReference type="RefSeq" id="WP_025362850.1">
    <property type="nucleotide sequence ID" value="NZ_CP006681.1"/>
</dbReference>
<keyword evidence="1" id="KW-0418">Kinase</keyword>
<dbReference type="Gene3D" id="3.40.50.10330">
    <property type="entry name" value="Probable inorganic polyphosphate/atp-NAD kinase, domain 1"/>
    <property type="match status" value="1"/>
</dbReference>
<dbReference type="OrthoDB" id="9774737at2"/>
<name>W6A662_9MOLU</name>
<proteinExistence type="predicted"/>
<protein>
    <submittedName>
        <fullName evidence="1">Inorganic polyphosphate/ATP-NAD kinase</fullName>
    </submittedName>
</protein>
<dbReference type="InterPro" id="IPR017437">
    <property type="entry name" value="ATP-NAD_kinase_PpnK-typ_C"/>
</dbReference>
<dbReference type="KEGG" id="scq:SCULI_v1c02670"/>
<dbReference type="PATRIC" id="fig|1276246.3.peg.266"/>
<dbReference type="Gene3D" id="2.60.200.30">
    <property type="entry name" value="Probable inorganic polyphosphate/atp-NAD kinase, domain 2"/>
    <property type="match status" value="1"/>
</dbReference>
<dbReference type="GO" id="GO:0006741">
    <property type="term" value="P:NADP+ biosynthetic process"/>
    <property type="evidence" value="ECO:0007669"/>
    <property type="project" value="TreeGrafter"/>
</dbReference>
<dbReference type="EMBL" id="CP006681">
    <property type="protein sequence ID" value="AHI52608.1"/>
    <property type="molecule type" value="Genomic_DNA"/>
</dbReference>
<dbReference type="STRING" id="1276246.SCULI_v1c02670"/>
<accession>W6A662</accession>
<dbReference type="InterPro" id="IPR017438">
    <property type="entry name" value="ATP-NAD_kinase_N"/>
</dbReference>
<evidence type="ECO:0000313" key="1">
    <source>
        <dbReference type="EMBL" id="AHI52608.1"/>
    </source>
</evidence>
<dbReference type="GO" id="GO:0003951">
    <property type="term" value="F:NAD+ kinase activity"/>
    <property type="evidence" value="ECO:0007669"/>
    <property type="project" value="InterPro"/>
</dbReference>
<dbReference type="PANTHER" id="PTHR20275:SF0">
    <property type="entry name" value="NAD KINASE"/>
    <property type="match status" value="1"/>
</dbReference>
<gene>
    <name evidence="1" type="primary">ppnK</name>
    <name evidence="1" type="ORF">SCULI_v1c02670</name>
</gene>
<keyword evidence="1" id="KW-0808">Transferase</keyword>